<evidence type="ECO:0000256" key="3">
    <source>
        <dbReference type="ARBA" id="ARBA00022989"/>
    </source>
</evidence>
<dbReference type="InterPro" id="IPR023380">
    <property type="entry name" value="DsbB-like_sf"/>
</dbReference>
<feature type="transmembrane region" description="Helical" evidence="5">
    <location>
        <begin position="143"/>
        <end position="161"/>
    </location>
</feature>
<organism evidence="6 7">
    <name type="scientific">Caldimonas mangrovi</name>
    <dbReference type="NCBI Taxonomy" id="2944811"/>
    <lineage>
        <taxon>Bacteria</taxon>
        <taxon>Pseudomonadati</taxon>
        <taxon>Pseudomonadota</taxon>
        <taxon>Betaproteobacteria</taxon>
        <taxon>Burkholderiales</taxon>
        <taxon>Sphaerotilaceae</taxon>
        <taxon>Caldimonas</taxon>
    </lineage>
</organism>
<comment type="subcellular location">
    <subcellularLocation>
        <location evidence="1">Membrane</location>
        <topology evidence="1">Multi-pass membrane protein</topology>
    </subcellularLocation>
</comment>
<evidence type="ECO:0000256" key="4">
    <source>
        <dbReference type="ARBA" id="ARBA00023136"/>
    </source>
</evidence>
<dbReference type="Gene3D" id="1.20.1550.10">
    <property type="entry name" value="DsbB-like"/>
    <property type="match status" value="1"/>
</dbReference>
<sequence>MWSDLTLRLSRNALLGFTCIASFAAVGAALLSQYQFGMLPCPWCILQRFVFVLIGVVSGVAWLLPARAVKRALALLAVLMAAAGVVAAGWQHFVAAQSASCALTFADRVIGALRLESLAPFLFGIQASCADAAVSLLGWPYEAWSGALFLLLGAACAVAAVRR</sequence>
<evidence type="ECO:0000313" key="7">
    <source>
        <dbReference type="Proteomes" id="UP001165541"/>
    </source>
</evidence>
<dbReference type="InterPro" id="IPR003752">
    <property type="entry name" value="DiS_bond_form_DsbB/BdbC"/>
</dbReference>
<evidence type="ECO:0000256" key="1">
    <source>
        <dbReference type="ARBA" id="ARBA00004141"/>
    </source>
</evidence>
<evidence type="ECO:0000313" key="6">
    <source>
        <dbReference type="EMBL" id="MCM5678318.1"/>
    </source>
</evidence>
<keyword evidence="4 5" id="KW-0472">Membrane</keyword>
<proteinExistence type="predicted"/>
<dbReference type="EMBL" id="JAMKFE010000001">
    <property type="protein sequence ID" value="MCM5678318.1"/>
    <property type="molecule type" value="Genomic_DNA"/>
</dbReference>
<dbReference type="RefSeq" id="WP_251776452.1">
    <property type="nucleotide sequence ID" value="NZ_JAMKFE010000001.1"/>
</dbReference>
<feature type="transmembrane region" description="Helical" evidence="5">
    <location>
        <begin position="45"/>
        <end position="65"/>
    </location>
</feature>
<dbReference type="Proteomes" id="UP001165541">
    <property type="component" value="Unassembled WGS sequence"/>
</dbReference>
<keyword evidence="2 5" id="KW-0812">Transmembrane</keyword>
<keyword evidence="3 5" id="KW-1133">Transmembrane helix</keyword>
<name>A0ABT0YK79_9BURK</name>
<dbReference type="Pfam" id="PF02600">
    <property type="entry name" value="DsbB"/>
    <property type="match status" value="1"/>
</dbReference>
<feature type="transmembrane region" description="Helical" evidence="5">
    <location>
        <begin position="12"/>
        <end position="33"/>
    </location>
</feature>
<gene>
    <name evidence="6" type="ORF">M8A51_02105</name>
</gene>
<accession>A0ABT0YK79</accession>
<keyword evidence="7" id="KW-1185">Reference proteome</keyword>
<dbReference type="SUPFAM" id="SSF158442">
    <property type="entry name" value="DsbB-like"/>
    <property type="match status" value="1"/>
</dbReference>
<comment type="caution">
    <text evidence="6">The sequence shown here is derived from an EMBL/GenBank/DDBJ whole genome shotgun (WGS) entry which is preliminary data.</text>
</comment>
<reference evidence="6" key="1">
    <citation type="submission" date="2022-05" db="EMBL/GenBank/DDBJ databases">
        <title>Schlegelella sp. nov., isolated from mangrove soil.</title>
        <authorList>
            <person name="Liu Y."/>
            <person name="Ge X."/>
            <person name="Liu W."/>
        </authorList>
    </citation>
    <scope>NUCLEOTIDE SEQUENCE</scope>
    <source>
        <strain evidence="6">S2-27</strain>
    </source>
</reference>
<evidence type="ECO:0000256" key="2">
    <source>
        <dbReference type="ARBA" id="ARBA00022692"/>
    </source>
</evidence>
<protein>
    <submittedName>
        <fullName evidence="6">Disulfide bond formation protein B</fullName>
    </submittedName>
</protein>
<feature type="transmembrane region" description="Helical" evidence="5">
    <location>
        <begin position="72"/>
        <end position="90"/>
    </location>
</feature>
<evidence type="ECO:0000256" key="5">
    <source>
        <dbReference type="SAM" id="Phobius"/>
    </source>
</evidence>